<feature type="compositionally biased region" description="Polar residues" evidence="1">
    <location>
        <begin position="148"/>
        <end position="160"/>
    </location>
</feature>
<reference evidence="2" key="1">
    <citation type="journal article" date="2010" name="Science">
        <title>Plasticity of animal genome architecture unmasked by rapid evolution of a pelagic tunicate.</title>
        <authorList>
            <person name="Denoeud F."/>
            <person name="Henriet S."/>
            <person name="Mungpakdee S."/>
            <person name="Aury J.M."/>
            <person name="Da Silva C."/>
            <person name="Brinkmann H."/>
            <person name="Mikhaleva J."/>
            <person name="Olsen L.C."/>
            <person name="Jubin C."/>
            <person name="Canestro C."/>
            <person name="Bouquet J.M."/>
            <person name="Danks G."/>
            <person name="Poulain J."/>
            <person name="Campsteijn C."/>
            <person name="Adamski M."/>
            <person name="Cross I."/>
            <person name="Yadetie F."/>
            <person name="Muffato M."/>
            <person name="Louis A."/>
            <person name="Butcher S."/>
            <person name="Tsagkogeorga G."/>
            <person name="Konrad A."/>
            <person name="Singh S."/>
            <person name="Jensen M.F."/>
            <person name="Cong E.H."/>
            <person name="Eikeseth-Otteraa H."/>
            <person name="Noel B."/>
            <person name="Anthouard V."/>
            <person name="Porcel B.M."/>
            <person name="Kachouri-Lafond R."/>
            <person name="Nishino A."/>
            <person name="Ugolini M."/>
            <person name="Chourrout P."/>
            <person name="Nishida H."/>
            <person name="Aasland R."/>
            <person name="Huzurbazar S."/>
            <person name="Westhof E."/>
            <person name="Delsuc F."/>
            <person name="Lehrach H."/>
            <person name="Reinhardt R."/>
            <person name="Weissenbach J."/>
            <person name="Roy S.W."/>
            <person name="Artiguenave F."/>
            <person name="Postlethwait J.H."/>
            <person name="Manak J.R."/>
            <person name="Thompson E.M."/>
            <person name="Jaillon O."/>
            <person name="Du Pasquier L."/>
            <person name="Boudinot P."/>
            <person name="Liberles D.A."/>
            <person name="Volff J.N."/>
            <person name="Philippe H."/>
            <person name="Lenhard B."/>
            <person name="Roest Crollius H."/>
            <person name="Wincker P."/>
            <person name="Chourrout D."/>
        </authorList>
    </citation>
    <scope>NUCLEOTIDE SEQUENCE [LARGE SCALE GENOMIC DNA]</scope>
</reference>
<organism evidence="2">
    <name type="scientific">Oikopleura dioica</name>
    <name type="common">Tunicate</name>
    <dbReference type="NCBI Taxonomy" id="34765"/>
    <lineage>
        <taxon>Eukaryota</taxon>
        <taxon>Metazoa</taxon>
        <taxon>Chordata</taxon>
        <taxon>Tunicata</taxon>
        <taxon>Appendicularia</taxon>
        <taxon>Copelata</taxon>
        <taxon>Oikopleuridae</taxon>
        <taxon>Oikopleura</taxon>
    </lineage>
</organism>
<evidence type="ECO:0000313" key="2">
    <source>
        <dbReference type="EMBL" id="CBY42574.1"/>
    </source>
</evidence>
<dbReference type="Proteomes" id="UP000011014">
    <property type="component" value="Unassembled WGS sequence"/>
</dbReference>
<sequence>RCKNGVEAIQSEMPIESQKTPDNPPATLPVPEKPAHPCSSMSEVILHTNDSVIVGLGNSKALSPAASQIVTELDSTGNSEKSKYSATVQKENPATFLANPPQIVSSSTTESDTARILPEHPIFNGVKNTEHDFRVPLVPRHKSDPKENTTSSDQVTSALPNSTSSSSNSRPGTTITTSSTTNSVFSAAAQLSQKSLCIYRSKSSLSVAVFDDEKHAILW</sequence>
<feature type="region of interest" description="Disordered" evidence="1">
    <location>
        <begin position="1"/>
        <end position="37"/>
    </location>
</feature>
<feature type="compositionally biased region" description="Pro residues" evidence="1">
    <location>
        <begin position="22"/>
        <end position="32"/>
    </location>
</feature>
<evidence type="ECO:0000256" key="1">
    <source>
        <dbReference type="SAM" id="MobiDB-lite"/>
    </source>
</evidence>
<gene>
    <name evidence="2" type="ORF">GSOID_T00026276001</name>
</gene>
<protein>
    <submittedName>
        <fullName evidence="2">Uncharacterized protein</fullName>
    </submittedName>
</protein>
<feature type="non-terminal residue" evidence="2">
    <location>
        <position position="1"/>
    </location>
</feature>
<feature type="compositionally biased region" description="Low complexity" evidence="1">
    <location>
        <begin position="161"/>
        <end position="179"/>
    </location>
</feature>
<proteinExistence type="predicted"/>
<accession>E4Z4E6</accession>
<dbReference type="EMBL" id="FN657293">
    <property type="protein sequence ID" value="CBY42574.1"/>
    <property type="molecule type" value="Genomic_DNA"/>
</dbReference>
<dbReference type="AlphaFoldDB" id="E4Z4E6"/>
<name>E4Z4E6_OIKDI</name>
<feature type="region of interest" description="Disordered" evidence="1">
    <location>
        <begin position="136"/>
        <end position="179"/>
    </location>
</feature>